<dbReference type="EMBL" id="LSRQ01008315">
    <property type="protein sequence ID" value="OAY63759.1"/>
    <property type="molecule type" value="Genomic_DNA"/>
</dbReference>
<dbReference type="GO" id="GO:0004497">
    <property type="term" value="F:monooxygenase activity"/>
    <property type="evidence" value="ECO:0007669"/>
    <property type="project" value="UniProtKB-KW"/>
</dbReference>
<comment type="caution">
    <text evidence="10">The sequence shown here is derived from an EMBL/GenBank/DDBJ whole genome shotgun (WGS) entry which is preliminary data.</text>
</comment>
<comment type="cofactor">
    <cofactor evidence="1 8">
        <name>heme</name>
        <dbReference type="ChEBI" id="CHEBI:30413"/>
    </cofactor>
</comment>
<keyword evidence="5 9" id="KW-0560">Oxidoreductase</keyword>
<comment type="similarity">
    <text evidence="2 9">Belongs to the cytochrome P450 family.</text>
</comment>
<dbReference type="Proteomes" id="UP000092600">
    <property type="component" value="Unassembled WGS sequence"/>
</dbReference>
<dbReference type="PRINTS" id="PR00463">
    <property type="entry name" value="EP450I"/>
</dbReference>
<dbReference type="PANTHER" id="PTHR47950">
    <property type="entry name" value="CYTOCHROME P450, FAMILY 76, SUBFAMILY C, POLYPEPTIDE 5-RELATED"/>
    <property type="match status" value="1"/>
</dbReference>
<evidence type="ECO:0000256" key="1">
    <source>
        <dbReference type="ARBA" id="ARBA00001971"/>
    </source>
</evidence>
<protein>
    <submittedName>
        <fullName evidence="10">Cytochrome P450 76A2</fullName>
    </submittedName>
</protein>
<evidence type="ECO:0000256" key="6">
    <source>
        <dbReference type="ARBA" id="ARBA00023004"/>
    </source>
</evidence>
<dbReference type="Gene3D" id="1.10.630.10">
    <property type="entry name" value="Cytochrome P450"/>
    <property type="match status" value="1"/>
</dbReference>
<dbReference type="AlphaFoldDB" id="A0A199UG92"/>
<dbReference type="FunFam" id="1.10.630.10:FF:000126">
    <property type="entry name" value="Predicted protein"/>
    <property type="match status" value="1"/>
</dbReference>
<dbReference type="GO" id="GO:0020037">
    <property type="term" value="F:heme binding"/>
    <property type="evidence" value="ECO:0007669"/>
    <property type="project" value="InterPro"/>
</dbReference>
<accession>A0A199UG92</accession>
<dbReference type="PROSITE" id="PS00086">
    <property type="entry name" value="CYTOCHROME_P450"/>
    <property type="match status" value="1"/>
</dbReference>
<dbReference type="GO" id="GO:0016705">
    <property type="term" value="F:oxidoreductase activity, acting on paired donors, with incorporation or reduction of molecular oxygen"/>
    <property type="evidence" value="ECO:0007669"/>
    <property type="project" value="InterPro"/>
</dbReference>
<feature type="binding site" description="axial binding residue" evidence="8">
    <location>
        <position position="459"/>
    </location>
    <ligand>
        <name>heme</name>
        <dbReference type="ChEBI" id="CHEBI:30413"/>
    </ligand>
    <ligandPart>
        <name>Fe</name>
        <dbReference type="ChEBI" id="CHEBI:18248"/>
    </ligandPart>
</feature>
<evidence type="ECO:0000256" key="2">
    <source>
        <dbReference type="ARBA" id="ARBA00010617"/>
    </source>
</evidence>
<dbReference type="Pfam" id="PF00067">
    <property type="entry name" value="p450"/>
    <property type="match status" value="1"/>
</dbReference>
<dbReference type="InterPro" id="IPR002401">
    <property type="entry name" value="Cyt_P450_E_grp-I"/>
</dbReference>
<dbReference type="InterPro" id="IPR036396">
    <property type="entry name" value="Cyt_P450_sf"/>
</dbReference>
<gene>
    <name evidence="10" type="ORF">ACMD2_22251</name>
</gene>
<evidence type="ECO:0000256" key="3">
    <source>
        <dbReference type="ARBA" id="ARBA00022617"/>
    </source>
</evidence>
<evidence type="ECO:0000256" key="4">
    <source>
        <dbReference type="ARBA" id="ARBA00022723"/>
    </source>
</evidence>
<evidence type="ECO:0000256" key="9">
    <source>
        <dbReference type="RuleBase" id="RU000461"/>
    </source>
</evidence>
<dbReference type="SUPFAM" id="SSF48264">
    <property type="entry name" value="Cytochrome P450"/>
    <property type="match status" value="1"/>
</dbReference>
<dbReference type="CDD" id="cd11073">
    <property type="entry name" value="CYP76-like"/>
    <property type="match status" value="1"/>
</dbReference>
<reference evidence="10 11" key="1">
    <citation type="journal article" date="2016" name="DNA Res.">
        <title>The draft genome of MD-2 pineapple using hybrid error correction of long reads.</title>
        <authorList>
            <person name="Redwan R.M."/>
            <person name="Saidin A."/>
            <person name="Kumar S.V."/>
        </authorList>
    </citation>
    <scope>NUCLEOTIDE SEQUENCE [LARGE SCALE GENOMIC DNA]</scope>
    <source>
        <strain evidence="11">cv. MD2</strain>
        <tissue evidence="10">Leaf</tissue>
    </source>
</reference>
<dbReference type="STRING" id="4615.A0A199UG92"/>
<keyword evidence="6 8" id="KW-0408">Iron</keyword>
<dbReference type="InterPro" id="IPR017972">
    <property type="entry name" value="Cyt_P450_CS"/>
</dbReference>
<keyword evidence="7 9" id="KW-0503">Monooxygenase</keyword>
<organism evidence="10 11">
    <name type="scientific">Ananas comosus</name>
    <name type="common">Pineapple</name>
    <name type="synonym">Ananas ananas</name>
    <dbReference type="NCBI Taxonomy" id="4615"/>
    <lineage>
        <taxon>Eukaryota</taxon>
        <taxon>Viridiplantae</taxon>
        <taxon>Streptophyta</taxon>
        <taxon>Embryophyta</taxon>
        <taxon>Tracheophyta</taxon>
        <taxon>Spermatophyta</taxon>
        <taxon>Magnoliopsida</taxon>
        <taxon>Liliopsida</taxon>
        <taxon>Poales</taxon>
        <taxon>Bromeliaceae</taxon>
        <taxon>Bromelioideae</taxon>
        <taxon>Ananas</taxon>
    </lineage>
</organism>
<dbReference type="InterPro" id="IPR001128">
    <property type="entry name" value="Cyt_P450"/>
</dbReference>
<dbReference type="PRINTS" id="PR00385">
    <property type="entry name" value="P450"/>
</dbReference>
<sequence>MERSEMVILSLVLPLLLTLLALVLVAYQRRLNPKAAAASQPLPPGPTPLPLIGNLHQLGSLPHKSLARLARRYGPVVTVHLGAMTTVVVSSAAAAREMYKEHDAALAGRMVYESMRYERANEGSIITAQPGAEWRMLRRLCTTGFFAAARLDALQGVRSRCVAGLLRRADDAGGSGRGGVVDLGRLLFLTAFNHTGNLVLSRDLLDSKEGNEFFHHAGRIMEIVGRPNVADFVPALRRLDPQGIRRGMEGHIRRALEIVAGFLNERIQRRDKEGSGDDKKKDLLDVLLDFEGDGVEEPKKLPFDTIVKVVVEIFIAGIDTTAGTMEWAMAELIKHPEVMKKAQAEVRENIAASKEYLEEKDVINLPYLKGVINETLRLHPPLPFLVPHKSLKPCTLLGHGIPSDTQVFVNVWALGRDPSTWPEPEVFDPARFAPENPAPADYKGHHYEFLPFGSGRRKCPAIPLVSRLLPLVIGSLLYAFDWQLPCGADPTRLDMSERVTISLRKAVPLRVLAVPHKSWAK</sequence>
<evidence type="ECO:0000313" key="10">
    <source>
        <dbReference type="EMBL" id="OAY63759.1"/>
    </source>
</evidence>
<dbReference type="PANTHER" id="PTHR47950:SF13">
    <property type="entry name" value="CYTOCHROME P450, FAMILY 76, SUBFAMILY G, POLYPEPTIDE 1"/>
    <property type="match status" value="1"/>
</dbReference>
<evidence type="ECO:0000313" key="11">
    <source>
        <dbReference type="Proteomes" id="UP000092600"/>
    </source>
</evidence>
<evidence type="ECO:0000256" key="8">
    <source>
        <dbReference type="PIRSR" id="PIRSR602401-1"/>
    </source>
</evidence>
<name>A0A199UG92_ANACO</name>
<evidence type="ECO:0000256" key="5">
    <source>
        <dbReference type="ARBA" id="ARBA00023002"/>
    </source>
</evidence>
<evidence type="ECO:0000256" key="7">
    <source>
        <dbReference type="ARBA" id="ARBA00023033"/>
    </source>
</evidence>
<proteinExistence type="inferred from homology"/>
<keyword evidence="4 8" id="KW-0479">Metal-binding</keyword>
<dbReference type="GO" id="GO:0005506">
    <property type="term" value="F:iron ion binding"/>
    <property type="evidence" value="ECO:0007669"/>
    <property type="project" value="InterPro"/>
</dbReference>
<keyword evidence="3 8" id="KW-0349">Heme</keyword>